<evidence type="ECO:0000256" key="1">
    <source>
        <dbReference type="SAM" id="Phobius"/>
    </source>
</evidence>
<dbReference type="AlphaFoldDB" id="A0A8B6D8A0"/>
<feature type="transmembrane region" description="Helical" evidence="1">
    <location>
        <begin position="133"/>
        <end position="154"/>
    </location>
</feature>
<dbReference type="SUPFAM" id="SSF48726">
    <property type="entry name" value="Immunoglobulin"/>
    <property type="match status" value="1"/>
</dbReference>
<keyword evidence="1" id="KW-0812">Transmembrane</keyword>
<keyword evidence="3" id="KW-1185">Reference proteome</keyword>
<keyword evidence="1" id="KW-0472">Membrane</keyword>
<accession>A0A8B6D8A0</accession>
<comment type="caution">
    <text evidence="2">The sequence shown here is derived from an EMBL/GenBank/DDBJ whole genome shotgun (WGS) entry which is preliminary data.</text>
</comment>
<sequence>MKSIADNRCCVVFTPLHRNHSGLYKCSAVNSLGTTMLDVEFTVQCPPDILPSNSEVTFVTYGENTNISVQVYSHPELTTKTIKRSMNYDVLEYTTFTEEAVQIKDYVHGKLITLLVSKITFNLVIRDKKDLGIYWIMLCNLFGCTNFTTEIYLADGHCGIDQQNCWYMSGSIATGFLLCFIVSHVCCVCRRQRAVKQTSIELNEIRRSVNYDEIGPINIQSLDIESLPYININSNISIQTGNENAAESFDEDQGSSICRSESGYENSYQPLSHNLEDMHLYKRCISGSDAGHEGQCNRTKLINDNDLINTIEGVYSDIVIEDQTHSLKNAV</sequence>
<dbReference type="Gene3D" id="2.60.40.10">
    <property type="entry name" value="Immunoglobulins"/>
    <property type="match status" value="1"/>
</dbReference>
<proteinExistence type="predicted"/>
<evidence type="ECO:0000313" key="2">
    <source>
        <dbReference type="EMBL" id="VDI15428.1"/>
    </source>
</evidence>
<name>A0A8B6D8A0_MYTGA</name>
<reference evidence="2" key="1">
    <citation type="submission" date="2018-11" db="EMBL/GenBank/DDBJ databases">
        <authorList>
            <person name="Alioto T."/>
            <person name="Alioto T."/>
        </authorList>
    </citation>
    <scope>NUCLEOTIDE SEQUENCE</scope>
</reference>
<dbReference type="Proteomes" id="UP000596742">
    <property type="component" value="Unassembled WGS sequence"/>
</dbReference>
<keyword evidence="1" id="KW-1133">Transmembrane helix</keyword>
<evidence type="ECO:0000313" key="3">
    <source>
        <dbReference type="Proteomes" id="UP000596742"/>
    </source>
</evidence>
<dbReference type="EMBL" id="UYJE01002978">
    <property type="protein sequence ID" value="VDI15428.1"/>
    <property type="molecule type" value="Genomic_DNA"/>
</dbReference>
<dbReference type="InterPro" id="IPR013783">
    <property type="entry name" value="Ig-like_fold"/>
</dbReference>
<gene>
    <name evidence="2" type="ORF">MGAL_10B029348</name>
</gene>
<evidence type="ECO:0008006" key="4">
    <source>
        <dbReference type="Google" id="ProtNLM"/>
    </source>
</evidence>
<dbReference type="InterPro" id="IPR036179">
    <property type="entry name" value="Ig-like_dom_sf"/>
</dbReference>
<organism evidence="2 3">
    <name type="scientific">Mytilus galloprovincialis</name>
    <name type="common">Mediterranean mussel</name>
    <dbReference type="NCBI Taxonomy" id="29158"/>
    <lineage>
        <taxon>Eukaryota</taxon>
        <taxon>Metazoa</taxon>
        <taxon>Spiralia</taxon>
        <taxon>Lophotrochozoa</taxon>
        <taxon>Mollusca</taxon>
        <taxon>Bivalvia</taxon>
        <taxon>Autobranchia</taxon>
        <taxon>Pteriomorphia</taxon>
        <taxon>Mytilida</taxon>
        <taxon>Mytiloidea</taxon>
        <taxon>Mytilidae</taxon>
        <taxon>Mytilinae</taxon>
        <taxon>Mytilus</taxon>
    </lineage>
</organism>
<feature type="transmembrane region" description="Helical" evidence="1">
    <location>
        <begin position="166"/>
        <end position="189"/>
    </location>
</feature>
<protein>
    <recommendedName>
        <fullName evidence="4">Ig-like domain-containing protein</fullName>
    </recommendedName>
</protein>